<dbReference type="SUPFAM" id="SSF57701">
    <property type="entry name" value="Zn2/Cys6 DNA-binding domain"/>
    <property type="match status" value="1"/>
</dbReference>
<comment type="caution">
    <text evidence="5">The sequence shown here is derived from an EMBL/GenBank/DDBJ whole genome shotgun (WGS) entry which is preliminary data.</text>
</comment>
<dbReference type="SMART" id="SM00066">
    <property type="entry name" value="GAL4"/>
    <property type="match status" value="1"/>
</dbReference>
<dbReference type="GO" id="GO:0008270">
    <property type="term" value="F:zinc ion binding"/>
    <property type="evidence" value="ECO:0007669"/>
    <property type="project" value="InterPro"/>
</dbReference>
<dbReference type="InterPro" id="IPR036864">
    <property type="entry name" value="Zn2-C6_fun-type_DNA-bd_sf"/>
</dbReference>
<evidence type="ECO:0000313" key="5">
    <source>
        <dbReference type="EMBL" id="ORY24563.1"/>
    </source>
</evidence>
<evidence type="ECO:0000313" key="6">
    <source>
        <dbReference type="Proteomes" id="UP000193986"/>
    </source>
</evidence>
<evidence type="ECO:0000256" key="1">
    <source>
        <dbReference type="ARBA" id="ARBA00022723"/>
    </source>
</evidence>
<dbReference type="PANTHER" id="PTHR46910:SF1">
    <property type="entry name" value="MISCELLANEOUS ZN(II)2CYS6 TRANSCRIPTION FACTOR (EUROFUNG)-RELATED"/>
    <property type="match status" value="1"/>
</dbReference>
<protein>
    <submittedName>
        <fullName evidence="5">Fungal-specific transcription factor domain-domain-containing protein</fullName>
    </submittedName>
</protein>
<name>A0A1Y2APS0_9TREE</name>
<dbReference type="PANTHER" id="PTHR46910">
    <property type="entry name" value="TRANSCRIPTION FACTOR PDR1"/>
    <property type="match status" value="1"/>
</dbReference>
<dbReference type="SMART" id="SM00906">
    <property type="entry name" value="Fungal_trans"/>
    <property type="match status" value="1"/>
</dbReference>
<reference evidence="5 6" key="1">
    <citation type="submission" date="2016-07" db="EMBL/GenBank/DDBJ databases">
        <title>Pervasive Adenine N6-methylation of Active Genes in Fungi.</title>
        <authorList>
            <consortium name="DOE Joint Genome Institute"/>
            <person name="Mondo S.J."/>
            <person name="Dannebaum R.O."/>
            <person name="Kuo R.C."/>
            <person name="Labutti K."/>
            <person name="Haridas S."/>
            <person name="Kuo A."/>
            <person name="Salamov A."/>
            <person name="Ahrendt S.R."/>
            <person name="Lipzen A."/>
            <person name="Sullivan W."/>
            <person name="Andreopoulos W.B."/>
            <person name="Clum A."/>
            <person name="Lindquist E."/>
            <person name="Daum C."/>
            <person name="Ramamoorthy G.K."/>
            <person name="Gryganskyi A."/>
            <person name="Culley D."/>
            <person name="Magnuson J.K."/>
            <person name="James T.Y."/>
            <person name="O'Malley M.A."/>
            <person name="Stajich J.E."/>
            <person name="Spatafora J.W."/>
            <person name="Visel A."/>
            <person name="Grigoriev I.V."/>
        </authorList>
    </citation>
    <scope>NUCLEOTIDE SEQUENCE [LARGE SCALE GENOMIC DNA]</scope>
    <source>
        <strain evidence="5 6">68-887.2</strain>
    </source>
</reference>
<dbReference type="STRING" id="71784.A0A1Y2APS0"/>
<dbReference type="Gene3D" id="4.10.240.10">
    <property type="entry name" value="Zn(2)-C6 fungal-type DNA-binding domain"/>
    <property type="match status" value="1"/>
</dbReference>
<dbReference type="CDD" id="cd00067">
    <property type="entry name" value="GAL4"/>
    <property type="match status" value="1"/>
</dbReference>
<keyword evidence="1" id="KW-0479">Metal-binding</keyword>
<evidence type="ECO:0000256" key="2">
    <source>
        <dbReference type="ARBA" id="ARBA00023242"/>
    </source>
</evidence>
<feature type="region of interest" description="Disordered" evidence="3">
    <location>
        <begin position="1"/>
        <end position="22"/>
    </location>
</feature>
<feature type="region of interest" description="Disordered" evidence="3">
    <location>
        <begin position="679"/>
        <end position="706"/>
    </location>
</feature>
<dbReference type="GO" id="GO:0006351">
    <property type="term" value="P:DNA-templated transcription"/>
    <property type="evidence" value="ECO:0007669"/>
    <property type="project" value="InterPro"/>
</dbReference>
<feature type="compositionally biased region" description="Polar residues" evidence="3">
    <location>
        <begin position="153"/>
        <end position="165"/>
    </location>
</feature>
<feature type="region of interest" description="Disordered" evidence="3">
    <location>
        <begin position="123"/>
        <end position="165"/>
    </location>
</feature>
<dbReference type="InterPro" id="IPR001138">
    <property type="entry name" value="Zn2Cys6_DnaBD"/>
</dbReference>
<sequence length="883" mass="96549">MPASSHQASASQVQPDSNDVSVSVVSVNPSKVKVSTACGSCRSRKIRCHPSAVPGSSSTPRSSLGPCTECTLSGIADQCSYPPSKDRAAFSRQYVQNLETRMQALEELCEGFKEILGDKLAHAKRKGSTSSAGEPKSRTASTDPVETPHVPHNVSTHQQGQPVTDTGQWVYDDDGNRRWIGSYNTLSVLESFSPTNLTGASHPELTPSDDSLNWGNGKPITAYFEPVAGSGRTFDRLLPDLNRISFPDGTSMAAMITAFFAEIHPVLPVIPEHRFHELHSMVMEHRRQGQPLPQHSRGFLSVLFAILALGERVLVTSQAWRRERLRVLDGKEPLIIPGEAKAGVRWYETAHIVHLSNLGDVNHFQVQCLTLLAAFQASVNAMPQAWLLSGQALRVAQDLGLHRVLVFPDATYHHHQTHSRCWWAVYGLDRLLSLSLGRPLGIEDIDIDNPLPLPLPDSALYAIDKQGAEPPDPDRIDEPETSSMSGFIALTKLCQIAGRVAHLLHRQPAGRAFQRQAVESLDDALHEWLTNQVPEKYKHPSSVRSVQVLAGVLSNTYLTLVITLHRHFLASARATRAIEPSSLSLTRCISAARSVVHVAASDRALVSPSHHLALSCQIVWSSAIILLMCEAQSGSQPIVDAVIDQVQSCRTSLKALEVVFPGSKRLVELLDAVQLSASSPSPPTGMLSQAGGKKRKVPEEAVTHQRRILKESRRRAERVGPAGYKSLPAQTFSLWSNSSPPVDSLHVLGDSSAHKASSAPNVTRAPAVSTISMDRETPMSTTDHGINGFRGPPTLDRLFPTYLADTGLDSAAFWEALKEAQPNTREHESSFEVDLPVSTWQSALPEPSGEREDSQEGRMSTLWEDVDLETFNWSGDPWLPFNT</sequence>
<dbReference type="AlphaFoldDB" id="A0A1Y2APS0"/>
<dbReference type="Proteomes" id="UP000193986">
    <property type="component" value="Unassembled WGS sequence"/>
</dbReference>
<keyword evidence="2" id="KW-0539">Nucleus</keyword>
<evidence type="ECO:0000259" key="4">
    <source>
        <dbReference type="PROSITE" id="PS50048"/>
    </source>
</evidence>
<organism evidence="5 6">
    <name type="scientific">Naematelia encephala</name>
    <dbReference type="NCBI Taxonomy" id="71784"/>
    <lineage>
        <taxon>Eukaryota</taxon>
        <taxon>Fungi</taxon>
        <taxon>Dikarya</taxon>
        <taxon>Basidiomycota</taxon>
        <taxon>Agaricomycotina</taxon>
        <taxon>Tremellomycetes</taxon>
        <taxon>Tremellales</taxon>
        <taxon>Naemateliaceae</taxon>
        <taxon>Naematelia</taxon>
    </lineage>
</organism>
<dbReference type="Pfam" id="PF04082">
    <property type="entry name" value="Fungal_trans"/>
    <property type="match status" value="1"/>
</dbReference>
<keyword evidence="6" id="KW-1185">Reference proteome</keyword>
<dbReference type="PROSITE" id="PS50048">
    <property type="entry name" value="ZN2_CY6_FUNGAL_2"/>
    <property type="match status" value="1"/>
</dbReference>
<dbReference type="InParanoid" id="A0A1Y2APS0"/>
<dbReference type="CDD" id="cd12148">
    <property type="entry name" value="fungal_TF_MHR"/>
    <property type="match status" value="1"/>
</dbReference>
<dbReference type="EMBL" id="MCFC01000066">
    <property type="protein sequence ID" value="ORY24563.1"/>
    <property type="molecule type" value="Genomic_DNA"/>
</dbReference>
<feature type="domain" description="Zn(2)-C6 fungal-type" evidence="4">
    <location>
        <begin position="37"/>
        <end position="81"/>
    </location>
</feature>
<dbReference type="InterPro" id="IPR007219">
    <property type="entry name" value="XnlR_reg_dom"/>
</dbReference>
<dbReference type="OrthoDB" id="434771at2759"/>
<feature type="region of interest" description="Disordered" evidence="3">
    <location>
        <begin position="823"/>
        <end position="857"/>
    </location>
</feature>
<dbReference type="InterPro" id="IPR050987">
    <property type="entry name" value="AtrR-like"/>
</dbReference>
<accession>A0A1Y2APS0</accession>
<dbReference type="GO" id="GO:0000981">
    <property type="term" value="F:DNA-binding transcription factor activity, RNA polymerase II-specific"/>
    <property type="evidence" value="ECO:0007669"/>
    <property type="project" value="InterPro"/>
</dbReference>
<feature type="compositionally biased region" description="Polar residues" evidence="3">
    <location>
        <begin position="128"/>
        <end position="144"/>
    </location>
</feature>
<evidence type="ECO:0000256" key="3">
    <source>
        <dbReference type="SAM" id="MobiDB-lite"/>
    </source>
</evidence>
<dbReference type="GO" id="GO:0003677">
    <property type="term" value="F:DNA binding"/>
    <property type="evidence" value="ECO:0007669"/>
    <property type="project" value="InterPro"/>
</dbReference>
<proteinExistence type="predicted"/>
<feature type="compositionally biased region" description="Basic and acidic residues" evidence="3">
    <location>
        <begin position="697"/>
        <end position="706"/>
    </location>
</feature>
<gene>
    <name evidence="5" type="ORF">BCR39DRAFT_546480</name>
</gene>